<feature type="domain" description="UPAR/Ly6" evidence="1">
    <location>
        <begin position="20"/>
        <end position="114"/>
    </location>
</feature>
<dbReference type="AlphaFoldDB" id="A0A3M6UNB2"/>
<evidence type="ECO:0000313" key="2">
    <source>
        <dbReference type="EMBL" id="RMX55024.1"/>
    </source>
</evidence>
<dbReference type="Proteomes" id="UP000275408">
    <property type="component" value="Unassembled WGS sequence"/>
</dbReference>
<sequence>MHDLVKYVFFSATVQVGLSLTCYTCYSSSNWTQCDASRTKYVCEPWLDVCAKTRSTFDIRGKRFDVYERGCFVADFCNTVACKYIGQAENCDITCCDYDLCNATALLTSTKACLANKRLRVPETVCRDVVDREQSTTKGFTRNLQIY</sequence>
<comment type="caution">
    <text evidence="2">The sequence shown here is derived from an EMBL/GenBank/DDBJ whole genome shotgun (WGS) entry which is preliminary data.</text>
</comment>
<reference evidence="2 3" key="1">
    <citation type="journal article" date="2018" name="Sci. Rep.">
        <title>Comparative analysis of the Pocillopora damicornis genome highlights role of immune system in coral evolution.</title>
        <authorList>
            <person name="Cunning R."/>
            <person name="Bay R.A."/>
            <person name="Gillette P."/>
            <person name="Baker A.C."/>
            <person name="Traylor-Knowles N."/>
        </authorList>
    </citation>
    <scope>NUCLEOTIDE SEQUENCE [LARGE SCALE GENOMIC DNA]</scope>
    <source>
        <strain evidence="2">RSMAS</strain>
        <tissue evidence="2">Whole animal</tissue>
    </source>
</reference>
<gene>
    <name evidence="2" type="ORF">pdam_00007259</name>
</gene>
<dbReference type="SUPFAM" id="SSF57302">
    <property type="entry name" value="Snake toxin-like"/>
    <property type="match status" value="1"/>
</dbReference>
<dbReference type="InterPro" id="IPR016054">
    <property type="entry name" value="LY6_UPA_recep-like"/>
</dbReference>
<evidence type="ECO:0000259" key="1">
    <source>
        <dbReference type="SMART" id="SM00134"/>
    </source>
</evidence>
<dbReference type="Pfam" id="PF00021">
    <property type="entry name" value="UPAR_LY6"/>
    <property type="match status" value="1"/>
</dbReference>
<dbReference type="SMART" id="SM00134">
    <property type="entry name" value="LU"/>
    <property type="match status" value="1"/>
</dbReference>
<name>A0A3M6UNB2_POCDA</name>
<dbReference type="CDD" id="cd00117">
    <property type="entry name" value="TFP"/>
    <property type="match status" value="1"/>
</dbReference>
<keyword evidence="3" id="KW-1185">Reference proteome</keyword>
<dbReference type="InterPro" id="IPR045860">
    <property type="entry name" value="Snake_toxin-like_sf"/>
</dbReference>
<organism evidence="2 3">
    <name type="scientific">Pocillopora damicornis</name>
    <name type="common">Cauliflower coral</name>
    <name type="synonym">Millepora damicornis</name>
    <dbReference type="NCBI Taxonomy" id="46731"/>
    <lineage>
        <taxon>Eukaryota</taxon>
        <taxon>Metazoa</taxon>
        <taxon>Cnidaria</taxon>
        <taxon>Anthozoa</taxon>
        <taxon>Hexacorallia</taxon>
        <taxon>Scleractinia</taxon>
        <taxon>Astrocoeniina</taxon>
        <taxon>Pocilloporidae</taxon>
        <taxon>Pocillopora</taxon>
    </lineage>
</organism>
<proteinExistence type="predicted"/>
<evidence type="ECO:0000313" key="3">
    <source>
        <dbReference type="Proteomes" id="UP000275408"/>
    </source>
</evidence>
<accession>A0A3M6UNB2</accession>
<dbReference type="EMBL" id="RCHS01001135">
    <property type="protein sequence ID" value="RMX55024.1"/>
    <property type="molecule type" value="Genomic_DNA"/>
</dbReference>
<dbReference type="Gene3D" id="2.10.60.10">
    <property type="entry name" value="CD59"/>
    <property type="match status" value="1"/>
</dbReference>
<protein>
    <recommendedName>
        <fullName evidence="1">UPAR/Ly6 domain-containing protein</fullName>
    </recommendedName>
</protein>